<sequence length="273" mass="30957">MRPTPRWHSVQRIISIPIARQSPSKILTYYHFQLHDSSAAKAKAQEGWVSWAQEKASATWSGFGKAPEGSWKLKVFRAGERIVDRVDFEELSLKSVDPELGPTILHPDFSGKKGKEKEKNAPQLSIPLLFPASVYTAQTSLDHLRQLLSTRGPRHRRGIYLWIGLIPFTAPFMLIPVIPNLPFFFCVWRSWSHYRAYRASQYLSTLVENKAIVPEPSDTLDAVYTTTPDTELLLAREVVPTVVSSFDLSKSATKDIYRAIEQANTRFEKAKTA</sequence>
<gene>
    <name evidence="2" type="ORF">AAF712_005510</name>
</gene>
<accession>A0ABR3A2C2</accession>
<dbReference type="PANTHER" id="PTHR28062:SF1">
    <property type="entry name" value="TRANSMEMBRANE PROTEIN"/>
    <property type="match status" value="1"/>
</dbReference>
<name>A0ABR3A2C2_9AGAR</name>
<feature type="transmembrane region" description="Helical" evidence="1">
    <location>
        <begin position="159"/>
        <end position="178"/>
    </location>
</feature>
<dbReference type="Pfam" id="PF10173">
    <property type="entry name" value="Mit_KHE1"/>
    <property type="match status" value="1"/>
</dbReference>
<dbReference type="EMBL" id="JBBXMP010000025">
    <property type="protein sequence ID" value="KAL0067519.1"/>
    <property type="molecule type" value="Genomic_DNA"/>
</dbReference>
<keyword evidence="1" id="KW-0472">Membrane</keyword>
<keyword evidence="1" id="KW-1133">Transmembrane helix</keyword>
<dbReference type="Proteomes" id="UP001437256">
    <property type="component" value="Unassembled WGS sequence"/>
</dbReference>
<keyword evidence="3" id="KW-1185">Reference proteome</keyword>
<dbReference type="PANTHER" id="PTHR28062">
    <property type="entry name" value="K+-H+ EXCHANGE-LIKE PROTEIN"/>
    <property type="match status" value="1"/>
</dbReference>
<evidence type="ECO:0000313" key="3">
    <source>
        <dbReference type="Proteomes" id="UP001437256"/>
    </source>
</evidence>
<comment type="caution">
    <text evidence="2">The sequence shown here is derived from an EMBL/GenBank/DDBJ whole genome shotgun (WGS) entry which is preliminary data.</text>
</comment>
<proteinExistence type="predicted"/>
<organism evidence="2 3">
    <name type="scientific">Marasmius tenuissimus</name>
    <dbReference type="NCBI Taxonomy" id="585030"/>
    <lineage>
        <taxon>Eukaryota</taxon>
        <taxon>Fungi</taxon>
        <taxon>Dikarya</taxon>
        <taxon>Basidiomycota</taxon>
        <taxon>Agaricomycotina</taxon>
        <taxon>Agaricomycetes</taxon>
        <taxon>Agaricomycetidae</taxon>
        <taxon>Agaricales</taxon>
        <taxon>Marasmiineae</taxon>
        <taxon>Marasmiaceae</taxon>
        <taxon>Marasmius</taxon>
    </lineage>
</organism>
<keyword evidence="1" id="KW-0812">Transmembrane</keyword>
<reference evidence="2 3" key="1">
    <citation type="submission" date="2024-05" db="EMBL/GenBank/DDBJ databases">
        <title>A draft genome resource for the thread blight pathogen Marasmius tenuissimus strain MS-2.</title>
        <authorList>
            <person name="Yulfo-Soto G.E."/>
            <person name="Baruah I.K."/>
            <person name="Amoako-Attah I."/>
            <person name="Bukari Y."/>
            <person name="Meinhardt L.W."/>
            <person name="Bailey B.A."/>
            <person name="Cohen S.P."/>
        </authorList>
    </citation>
    <scope>NUCLEOTIDE SEQUENCE [LARGE SCALE GENOMIC DNA]</scope>
    <source>
        <strain evidence="2 3">MS-2</strain>
    </source>
</reference>
<protein>
    <submittedName>
        <fullName evidence="2">Uncharacterized protein</fullName>
    </submittedName>
</protein>
<dbReference type="InterPro" id="IPR018786">
    <property type="entry name" value="Mit_KHE1"/>
</dbReference>
<evidence type="ECO:0000313" key="2">
    <source>
        <dbReference type="EMBL" id="KAL0067519.1"/>
    </source>
</evidence>
<evidence type="ECO:0000256" key="1">
    <source>
        <dbReference type="SAM" id="Phobius"/>
    </source>
</evidence>